<dbReference type="FunFam" id="3.40.50.720:FF:000047">
    <property type="entry name" value="NADP-dependent L-serine/L-allo-threonine dehydrogenase"/>
    <property type="match status" value="1"/>
</dbReference>
<keyword evidence="2 4" id="KW-0560">Oxidoreductase</keyword>
<dbReference type="KEGG" id="acy:Anacy_3132"/>
<reference evidence="5" key="1">
    <citation type="journal article" date="2013" name="Proc. Natl. Acad. Sci. U.S.A.">
        <title>Improving the coverage of the cyanobacterial phylum using diversity-driven genome sequencing.</title>
        <authorList>
            <person name="Shih P.M."/>
            <person name="Wu D."/>
            <person name="Latifi A."/>
            <person name="Axen S.D."/>
            <person name="Fewer D.P."/>
            <person name="Talla E."/>
            <person name="Calteau A."/>
            <person name="Cai F."/>
            <person name="Tandeau de Marsac N."/>
            <person name="Rippka R."/>
            <person name="Herdman M."/>
            <person name="Sivonen K."/>
            <person name="Coursin T."/>
            <person name="Laurent T."/>
            <person name="Goodwin L."/>
            <person name="Nolan M."/>
            <person name="Davenport K.W."/>
            <person name="Han C.S."/>
            <person name="Rubin E.M."/>
            <person name="Eisen J.A."/>
            <person name="Woyke T."/>
            <person name="Gugger M."/>
            <person name="Kerfeld C.A."/>
        </authorList>
    </citation>
    <scope>NUCLEOTIDE SEQUENCE [LARGE SCALE GENOMIC DNA]</scope>
    <source>
        <strain evidence="5">ATCC 27899 / PCC 7122</strain>
    </source>
</reference>
<dbReference type="SUPFAM" id="SSF51735">
    <property type="entry name" value="NAD(P)-binding Rossmann-fold domains"/>
    <property type="match status" value="1"/>
</dbReference>
<dbReference type="PANTHER" id="PTHR42901:SF1">
    <property type="entry name" value="ALCOHOL DEHYDROGENASE"/>
    <property type="match status" value="1"/>
</dbReference>
<dbReference type="EMBL" id="CP003659">
    <property type="protein sequence ID" value="AFZ58543.1"/>
    <property type="molecule type" value="Genomic_DNA"/>
</dbReference>
<dbReference type="PRINTS" id="PR00081">
    <property type="entry name" value="GDHRDH"/>
</dbReference>
<dbReference type="AlphaFoldDB" id="K9ZH29"/>
<dbReference type="PRINTS" id="PR00080">
    <property type="entry name" value="SDRFAMILY"/>
</dbReference>
<accession>K9ZH29</accession>
<dbReference type="InterPro" id="IPR002347">
    <property type="entry name" value="SDR_fam"/>
</dbReference>
<dbReference type="PANTHER" id="PTHR42901">
    <property type="entry name" value="ALCOHOL DEHYDROGENASE"/>
    <property type="match status" value="1"/>
</dbReference>
<dbReference type="STRING" id="272123.Anacy_3132"/>
<evidence type="ECO:0000313" key="4">
    <source>
        <dbReference type="EMBL" id="AFZ58543.1"/>
    </source>
</evidence>
<dbReference type="EC" id="1.1.1.276" evidence="4"/>
<keyword evidence="5" id="KW-1185">Reference proteome</keyword>
<dbReference type="HOGENOM" id="CLU_010194_2_10_3"/>
<evidence type="ECO:0000256" key="1">
    <source>
        <dbReference type="ARBA" id="ARBA00006484"/>
    </source>
</evidence>
<gene>
    <name evidence="4" type="ordered locus">Anacy_3132</name>
</gene>
<comment type="similarity">
    <text evidence="1 3">Belongs to the short-chain dehydrogenases/reductases (SDR) family.</text>
</comment>
<protein>
    <submittedName>
        <fullName evidence="4">Serine 3-dehydrogenase</fullName>
        <ecNumber evidence="4">1.1.1.276</ecNumber>
    </submittedName>
</protein>
<dbReference type="Pfam" id="PF00106">
    <property type="entry name" value="adh_short"/>
    <property type="match status" value="1"/>
</dbReference>
<organism evidence="4 5">
    <name type="scientific">Anabaena cylindrica (strain ATCC 27899 / PCC 7122)</name>
    <dbReference type="NCBI Taxonomy" id="272123"/>
    <lineage>
        <taxon>Bacteria</taxon>
        <taxon>Bacillati</taxon>
        <taxon>Cyanobacteriota</taxon>
        <taxon>Cyanophyceae</taxon>
        <taxon>Nostocales</taxon>
        <taxon>Nostocaceae</taxon>
        <taxon>Anabaena</taxon>
    </lineage>
</organism>
<name>K9ZH29_ANACC</name>
<dbReference type="GO" id="GO:0031132">
    <property type="term" value="F:serine 3-dehydrogenase activity"/>
    <property type="evidence" value="ECO:0007669"/>
    <property type="project" value="UniProtKB-EC"/>
</dbReference>
<proteinExistence type="inferred from homology"/>
<dbReference type="eggNOG" id="COG4221">
    <property type="taxonomic scope" value="Bacteria"/>
</dbReference>
<dbReference type="CDD" id="cd05346">
    <property type="entry name" value="SDR_c5"/>
    <property type="match status" value="1"/>
</dbReference>
<dbReference type="Gene3D" id="3.40.50.720">
    <property type="entry name" value="NAD(P)-binding Rossmann-like Domain"/>
    <property type="match status" value="1"/>
</dbReference>
<sequence>MSVNTLGIQEISLLKYQNNEQSLKMLSLANQIILITGASSGIGAACAQVFAPTGAKLILAARRWERLQELGETLNLAADKIHLLQLDVCVGVASQGHRSSVESVISNLPPDWSNIDILINNAGLSRGLDKLHEGDIQDWEEMIDTNIKGLLYLTRYVVPGMVARGRGHVINLGSIAGHQTYPGGNVYCATKAAVKAISEGLKQDLLGTPVRVTSVDPGMVDTEFSQVRFHGDTERAKKVYAGLTPLTPDDVADAIFFCATRPTHVNINEVILMPVDQASATLVNRRT</sequence>
<evidence type="ECO:0000313" key="5">
    <source>
        <dbReference type="Proteomes" id="UP000010474"/>
    </source>
</evidence>
<dbReference type="InterPro" id="IPR036291">
    <property type="entry name" value="NAD(P)-bd_dom_sf"/>
</dbReference>
<evidence type="ECO:0000256" key="3">
    <source>
        <dbReference type="RuleBase" id="RU000363"/>
    </source>
</evidence>
<dbReference type="PATRIC" id="fig|272123.3.peg.3416"/>
<evidence type="ECO:0000256" key="2">
    <source>
        <dbReference type="ARBA" id="ARBA00023002"/>
    </source>
</evidence>
<dbReference type="Proteomes" id="UP000010474">
    <property type="component" value="Chromosome"/>
</dbReference>